<reference evidence="3 4" key="1">
    <citation type="submission" date="2016-10" db="EMBL/GenBank/DDBJ databases">
        <title>Complete Genome Sequence of Peptococcaceae strain DCMF.</title>
        <authorList>
            <person name="Edwards R.J."/>
            <person name="Holland S.I."/>
            <person name="Deshpande N.P."/>
            <person name="Wong Y.K."/>
            <person name="Ertan H."/>
            <person name="Manefield M."/>
            <person name="Russell T.L."/>
            <person name="Lee M.J."/>
        </authorList>
    </citation>
    <scope>NUCLEOTIDE SEQUENCE [LARGE SCALE GENOMIC DNA]</scope>
    <source>
        <strain evidence="3 4">DCMF</strain>
    </source>
</reference>
<dbReference type="EMBL" id="CP017634">
    <property type="protein sequence ID" value="ATW24191.1"/>
    <property type="molecule type" value="Genomic_DNA"/>
</dbReference>
<dbReference type="Pfam" id="PF07833">
    <property type="entry name" value="Cu_amine_oxidN1"/>
    <property type="match status" value="1"/>
</dbReference>
<dbReference type="InterPro" id="IPR012854">
    <property type="entry name" value="Cu_amine_oxidase-like_N"/>
</dbReference>
<protein>
    <recommendedName>
        <fullName evidence="5">M15 family metallopeptidase</fullName>
    </recommendedName>
</protein>
<feature type="domain" description="Peptidase M15C" evidence="2">
    <location>
        <begin position="20"/>
        <end position="75"/>
    </location>
</feature>
<dbReference type="Pfam" id="PF13539">
    <property type="entry name" value="Peptidase_M15_4"/>
    <property type="match status" value="1"/>
</dbReference>
<keyword evidence="4" id="KW-1185">Reference proteome</keyword>
<accession>A0A3G1KNY3</accession>
<gene>
    <name evidence="3" type="ORF">DCMF_04775</name>
</gene>
<evidence type="ECO:0000259" key="2">
    <source>
        <dbReference type="Pfam" id="PF13539"/>
    </source>
</evidence>
<sequence length="154" mass="17080">MYAQGRTKPGKIVTEVKYPRSMHCWGLAFDIAVLLNGLVTWDTKFYDQIGPLAAAIGLEWGGSWKSFVDKPHYQLPGYDVDDLIKKYGAPEKFMKSWEGINVPGFEGPAKVIFKGKELSAGLLEGRTYVEIRALAEAMGLKISYDNATKTVTLS</sequence>
<dbReference type="Proteomes" id="UP000323521">
    <property type="component" value="Chromosome"/>
</dbReference>
<evidence type="ECO:0008006" key="5">
    <source>
        <dbReference type="Google" id="ProtNLM"/>
    </source>
</evidence>
<dbReference type="CDD" id="cd14845">
    <property type="entry name" value="L-Ala-D-Glu_peptidase_like"/>
    <property type="match status" value="1"/>
</dbReference>
<dbReference type="SUPFAM" id="SSF55166">
    <property type="entry name" value="Hedgehog/DD-peptidase"/>
    <property type="match status" value="1"/>
</dbReference>
<name>A0A3G1KNY3_FORW1</name>
<dbReference type="KEGG" id="fwa:DCMF_04775"/>
<feature type="domain" description="Copper amine oxidase-like N-terminal" evidence="1">
    <location>
        <begin position="123"/>
        <end position="153"/>
    </location>
</feature>
<dbReference type="AlphaFoldDB" id="A0A3G1KNY3"/>
<organism evidence="3 4">
    <name type="scientific">Formimonas warabiya</name>
    <dbReference type="NCBI Taxonomy" id="1761012"/>
    <lineage>
        <taxon>Bacteria</taxon>
        <taxon>Bacillati</taxon>
        <taxon>Bacillota</taxon>
        <taxon>Clostridia</taxon>
        <taxon>Eubacteriales</taxon>
        <taxon>Peptococcaceae</taxon>
        <taxon>Candidatus Formimonas</taxon>
    </lineage>
</organism>
<dbReference type="GO" id="GO:0008233">
    <property type="term" value="F:peptidase activity"/>
    <property type="evidence" value="ECO:0007669"/>
    <property type="project" value="InterPro"/>
</dbReference>
<dbReference type="InterPro" id="IPR039561">
    <property type="entry name" value="Peptidase_M15C"/>
</dbReference>
<dbReference type="Gene3D" id="3.30.1380.10">
    <property type="match status" value="1"/>
</dbReference>
<evidence type="ECO:0000259" key="1">
    <source>
        <dbReference type="Pfam" id="PF07833"/>
    </source>
</evidence>
<evidence type="ECO:0000313" key="3">
    <source>
        <dbReference type="EMBL" id="ATW24191.1"/>
    </source>
</evidence>
<proteinExistence type="predicted"/>
<evidence type="ECO:0000313" key="4">
    <source>
        <dbReference type="Proteomes" id="UP000323521"/>
    </source>
</evidence>
<dbReference type="InterPro" id="IPR009045">
    <property type="entry name" value="Zn_M74/Hedgehog-like"/>
</dbReference>